<dbReference type="Pfam" id="PF13860">
    <property type="entry name" value="FlgD_ig"/>
    <property type="match status" value="1"/>
</dbReference>
<evidence type="ECO:0000259" key="7">
    <source>
        <dbReference type="Pfam" id="PF13861"/>
    </source>
</evidence>
<dbReference type="InterPro" id="IPR005648">
    <property type="entry name" value="FlgD"/>
</dbReference>
<organism evidence="8 9">
    <name type="scientific">Xenorhabdus poinarii G6</name>
    <dbReference type="NCBI Taxonomy" id="1354304"/>
    <lineage>
        <taxon>Bacteria</taxon>
        <taxon>Pseudomonadati</taxon>
        <taxon>Pseudomonadota</taxon>
        <taxon>Gammaproteobacteria</taxon>
        <taxon>Enterobacterales</taxon>
        <taxon>Morganellaceae</taxon>
        <taxon>Xenorhabdus</taxon>
    </lineage>
</organism>
<name>A0A068R4B3_9GAMM</name>
<protein>
    <recommendedName>
        <fullName evidence="2 5">Basal-body rod modification protein FlgD</fullName>
    </recommendedName>
</protein>
<evidence type="ECO:0000313" key="8">
    <source>
        <dbReference type="EMBL" id="CDG21721.1"/>
    </source>
</evidence>
<proteinExistence type="inferred from homology"/>
<dbReference type="Proteomes" id="UP000032735">
    <property type="component" value="Chromosome"/>
</dbReference>
<evidence type="ECO:0000256" key="3">
    <source>
        <dbReference type="ARBA" id="ARBA00022795"/>
    </source>
</evidence>
<dbReference type="KEGG" id="xpo:XPG1_2066"/>
<evidence type="ECO:0000259" key="6">
    <source>
        <dbReference type="Pfam" id="PF13860"/>
    </source>
</evidence>
<dbReference type="Pfam" id="PF13861">
    <property type="entry name" value="FLgD_tudor"/>
    <property type="match status" value="1"/>
</dbReference>
<keyword evidence="3 5" id="KW-1005">Bacterial flagellum biogenesis</keyword>
<dbReference type="InterPro" id="IPR025965">
    <property type="entry name" value="FlgD/Vpr_Ig-like"/>
</dbReference>
<sequence length="231" mass="24923">MAVTTSINESLDNTTVGELASATKMKPQSSDDIKGNFLNILVAQLKNQDPTNPMQNNELTSQIAQISTVEGIEKLNKTLGTVVGQMEHNQAMQTTLLINHGVMIPGDKILVGTNEEKAISITSFGFELTRPADQVKVTVKDKSGMVVRELDLGQFNPGVQSFKWDGKDTDGKDVADGAYYFTVSASYQNQAIVTVPLVYAVVEGVTRGEDGTKLDLGLAGTVTMDQVRQIL</sequence>
<gene>
    <name evidence="8" type="primary">flgD</name>
    <name evidence="8" type="ORF">XPG1_2066</name>
</gene>
<dbReference type="GO" id="GO:0044781">
    <property type="term" value="P:bacterial-type flagellum organization"/>
    <property type="evidence" value="ECO:0007669"/>
    <property type="project" value="UniProtKB-UniRule"/>
</dbReference>
<feature type="domain" description="FlgD Tudor-like" evidence="7">
    <location>
        <begin position="89"/>
        <end position="228"/>
    </location>
</feature>
<comment type="function">
    <text evidence="4 5">Required for flagellar hook formation. May act as a scaffolding protein.</text>
</comment>
<reference evidence="8 9" key="1">
    <citation type="submission" date="2013-07" db="EMBL/GenBank/DDBJ databases">
        <authorList>
            <person name="Genoscope - CEA"/>
        </authorList>
    </citation>
    <scope>NUCLEOTIDE SEQUENCE [LARGE SCALE GENOMIC DNA]</scope>
    <source>
        <strain evidence="8 9">G6</strain>
    </source>
</reference>
<feature type="domain" description="FlgD/Vpr Ig-like" evidence="6">
    <location>
        <begin position="122"/>
        <end position="187"/>
    </location>
</feature>
<evidence type="ECO:0000313" key="9">
    <source>
        <dbReference type="Proteomes" id="UP000032735"/>
    </source>
</evidence>
<dbReference type="AlphaFoldDB" id="A0A068R4B3"/>
<dbReference type="InterPro" id="IPR025963">
    <property type="entry name" value="FLgD_Tudor"/>
</dbReference>
<evidence type="ECO:0000256" key="2">
    <source>
        <dbReference type="ARBA" id="ARBA00016013"/>
    </source>
</evidence>
<evidence type="ECO:0000256" key="5">
    <source>
        <dbReference type="RuleBase" id="RU362076"/>
    </source>
</evidence>
<dbReference type="Pfam" id="PF03963">
    <property type="entry name" value="FlgD"/>
    <property type="match status" value="1"/>
</dbReference>
<dbReference type="STRING" id="1354304.XPG1_2066"/>
<evidence type="ECO:0000256" key="1">
    <source>
        <dbReference type="ARBA" id="ARBA00010577"/>
    </source>
</evidence>
<dbReference type="Gene3D" id="2.60.40.4070">
    <property type="match status" value="1"/>
</dbReference>
<dbReference type="HOGENOM" id="CLU_047535_0_0_6"/>
<dbReference type="EMBL" id="FO704551">
    <property type="protein sequence ID" value="CDG21721.1"/>
    <property type="molecule type" value="Genomic_DNA"/>
</dbReference>
<dbReference type="RefSeq" id="WP_045958828.1">
    <property type="nucleotide sequence ID" value="NZ_FO704551.1"/>
</dbReference>
<dbReference type="OrthoDB" id="9785233at2"/>
<comment type="similarity">
    <text evidence="1 5">Belongs to the FlgD family.</text>
</comment>
<dbReference type="Gene3D" id="2.30.30.910">
    <property type="match status" value="1"/>
</dbReference>
<evidence type="ECO:0000256" key="4">
    <source>
        <dbReference type="ARBA" id="ARBA00024746"/>
    </source>
</evidence>
<keyword evidence="9" id="KW-1185">Reference proteome</keyword>
<accession>A0A068R4B3</accession>